<evidence type="ECO:0000313" key="3">
    <source>
        <dbReference type="Proteomes" id="UP000799772"/>
    </source>
</evidence>
<evidence type="ECO:0000313" key="2">
    <source>
        <dbReference type="EMBL" id="KAF2101989.1"/>
    </source>
</evidence>
<feature type="region of interest" description="Disordered" evidence="1">
    <location>
        <begin position="1"/>
        <end position="22"/>
    </location>
</feature>
<reference evidence="2" key="1">
    <citation type="journal article" date="2020" name="Stud. Mycol.">
        <title>101 Dothideomycetes genomes: a test case for predicting lifestyles and emergence of pathogens.</title>
        <authorList>
            <person name="Haridas S."/>
            <person name="Albert R."/>
            <person name="Binder M."/>
            <person name="Bloem J."/>
            <person name="Labutti K."/>
            <person name="Salamov A."/>
            <person name="Andreopoulos B."/>
            <person name="Baker S."/>
            <person name="Barry K."/>
            <person name="Bills G."/>
            <person name="Bluhm B."/>
            <person name="Cannon C."/>
            <person name="Castanera R."/>
            <person name="Culley D."/>
            <person name="Daum C."/>
            <person name="Ezra D."/>
            <person name="Gonzalez J."/>
            <person name="Henrissat B."/>
            <person name="Kuo A."/>
            <person name="Liang C."/>
            <person name="Lipzen A."/>
            <person name="Lutzoni F."/>
            <person name="Magnuson J."/>
            <person name="Mondo S."/>
            <person name="Nolan M."/>
            <person name="Ohm R."/>
            <person name="Pangilinan J."/>
            <person name="Park H.-J."/>
            <person name="Ramirez L."/>
            <person name="Alfaro M."/>
            <person name="Sun H."/>
            <person name="Tritt A."/>
            <person name="Yoshinaga Y."/>
            <person name="Zwiers L.-H."/>
            <person name="Turgeon B."/>
            <person name="Goodwin S."/>
            <person name="Spatafora J."/>
            <person name="Crous P."/>
            <person name="Grigoriev I."/>
        </authorList>
    </citation>
    <scope>NUCLEOTIDE SEQUENCE</scope>
    <source>
        <strain evidence="2">CBS 133067</strain>
    </source>
</reference>
<feature type="compositionally biased region" description="Polar residues" evidence="1">
    <location>
        <begin position="1"/>
        <end position="17"/>
    </location>
</feature>
<dbReference type="AlphaFoldDB" id="A0A9P4IM84"/>
<name>A0A9P4IM84_9PEZI</name>
<evidence type="ECO:0000256" key="1">
    <source>
        <dbReference type="SAM" id="MobiDB-lite"/>
    </source>
</evidence>
<comment type="caution">
    <text evidence="2">The sequence shown here is derived from an EMBL/GenBank/DDBJ whole genome shotgun (WGS) entry which is preliminary data.</text>
</comment>
<keyword evidence="3" id="KW-1185">Reference proteome</keyword>
<dbReference type="OrthoDB" id="3520229at2759"/>
<protein>
    <submittedName>
        <fullName evidence="2">Uncharacterized protein</fullName>
    </submittedName>
</protein>
<accession>A0A9P4IM84</accession>
<proteinExistence type="predicted"/>
<dbReference type="Proteomes" id="UP000799772">
    <property type="component" value="Unassembled WGS sequence"/>
</dbReference>
<dbReference type="EMBL" id="ML978123">
    <property type="protein sequence ID" value="KAF2101989.1"/>
    <property type="molecule type" value="Genomic_DNA"/>
</dbReference>
<organism evidence="2 3">
    <name type="scientific">Rhizodiscina lignyota</name>
    <dbReference type="NCBI Taxonomy" id="1504668"/>
    <lineage>
        <taxon>Eukaryota</taxon>
        <taxon>Fungi</taxon>
        <taxon>Dikarya</taxon>
        <taxon>Ascomycota</taxon>
        <taxon>Pezizomycotina</taxon>
        <taxon>Dothideomycetes</taxon>
        <taxon>Pleosporomycetidae</taxon>
        <taxon>Aulographales</taxon>
        <taxon>Rhizodiscinaceae</taxon>
        <taxon>Rhizodiscina</taxon>
    </lineage>
</organism>
<sequence length="163" mass="16687">MSQIASPVPVSTFTSTGVPPRPTGTTCEKGATYGLPILDTAACAISFQYEQGYANNATAALRHCCNGAPIVLYRGDCSAYCVARQQTQDQLLQCLSNSFNPTLAPVICASKSTQHNGSSTETNSSPSPSKTGAASAIAAEGASKGAWVAFAILATSFMLGVAV</sequence>
<gene>
    <name evidence="2" type="ORF">NA57DRAFT_53929</name>
</gene>